<proteinExistence type="predicted"/>
<dbReference type="AlphaFoldDB" id="A0A2P2N6N4"/>
<keyword evidence="1" id="KW-0812">Transmembrane</keyword>
<keyword evidence="1" id="KW-0472">Membrane</keyword>
<keyword evidence="1" id="KW-1133">Transmembrane helix</keyword>
<protein>
    <submittedName>
        <fullName evidence="2">Uncharacterized protein</fullName>
    </submittedName>
</protein>
<feature type="transmembrane region" description="Helical" evidence="1">
    <location>
        <begin position="21"/>
        <end position="46"/>
    </location>
</feature>
<dbReference type="EMBL" id="GGEC01057582">
    <property type="protein sequence ID" value="MBX38066.1"/>
    <property type="molecule type" value="Transcribed_RNA"/>
</dbReference>
<sequence>MIPVKNRVADLQLVFSYFQHIFVFVLFEINMSVHYVLVFVEVPIYATP</sequence>
<evidence type="ECO:0000256" key="1">
    <source>
        <dbReference type="SAM" id="Phobius"/>
    </source>
</evidence>
<organism evidence="2">
    <name type="scientific">Rhizophora mucronata</name>
    <name type="common">Asiatic mangrove</name>
    <dbReference type="NCBI Taxonomy" id="61149"/>
    <lineage>
        <taxon>Eukaryota</taxon>
        <taxon>Viridiplantae</taxon>
        <taxon>Streptophyta</taxon>
        <taxon>Embryophyta</taxon>
        <taxon>Tracheophyta</taxon>
        <taxon>Spermatophyta</taxon>
        <taxon>Magnoliopsida</taxon>
        <taxon>eudicotyledons</taxon>
        <taxon>Gunneridae</taxon>
        <taxon>Pentapetalae</taxon>
        <taxon>rosids</taxon>
        <taxon>fabids</taxon>
        <taxon>Malpighiales</taxon>
        <taxon>Rhizophoraceae</taxon>
        <taxon>Rhizophora</taxon>
    </lineage>
</organism>
<reference evidence="2" key="1">
    <citation type="submission" date="2018-02" db="EMBL/GenBank/DDBJ databases">
        <title>Rhizophora mucronata_Transcriptome.</title>
        <authorList>
            <person name="Meera S.P."/>
            <person name="Sreeshan A."/>
            <person name="Augustine A."/>
        </authorList>
    </citation>
    <scope>NUCLEOTIDE SEQUENCE</scope>
    <source>
        <tissue evidence="2">Leaf</tissue>
    </source>
</reference>
<evidence type="ECO:0000313" key="2">
    <source>
        <dbReference type="EMBL" id="MBX38066.1"/>
    </source>
</evidence>
<accession>A0A2P2N6N4</accession>
<name>A0A2P2N6N4_RHIMU</name>